<dbReference type="OrthoDB" id="400380at2"/>
<dbReference type="HAMAP" id="MF_01416">
    <property type="entry name" value="ATP_synth_delta_bact"/>
    <property type="match status" value="1"/>
</dbReference>
<comment type="function">
    <text evidence="8">This protein is part of the stalk that links CF(0) to CF(1). It either transmits conformational changes from CF(0) to CF(1) or is implicated in proton conduction.</text>
</comment>
<accession>A0A1L4FRM0</accession>
<evidence type="ECO:0000313" key="9">
    <source>
        <dbReference type="EMBL" id="APJ38244.1"/>
    </source>
</evidence>
<dbReference type="GO" id="GO:0045259">
    <property type="term" value="C:proton-transporting ATP synthase complex"/>
    <property type="evidence" value="ECO:0007669"/>
    <property type="project" value="UniProtKB-KW"/>
</dbReference>
<comment type="subcellular location">
    <subcellularLocation>
        <location evidence="8">Cell membrane</location>
        <topology evidence="8">Peripheral membrane protein</topology>
    </subcellularLocation>
    <subcellularLocation>
        <location evidence="1">Membrane</location>
    </subcellularLocation>
</comment>
<reference evidence="10" key="1">
    <citation type="submission" date="2016-10" db="EMBL/GenBank/DDBJ databases">
        <authorList>
            <person name="Beylefeld A."/>
            <person name="Abolnik C."/>
        </authorList>
    </citation>
    <scope>NUCLEOTIDE SEQUENCE [LARGE SCALE GENOMIC DNA]</scope>
    <source>
        <strain evidence="10">B359_6</strain>
    </source>
</reference>
<evidence type="ECO:0000256" key="5">
    <source>
        <dbReference type="ARBA" id="ARBA00023136"/>
    </source>
</evidence>
<dbReference type="PRINTS" id="PR00125">
    <property type="entry name" value="ATPASEDELTA"/>
</dbReference>
<dbReference type="GO" id="GO:0005886">
    <property type="term" value="C:plasma membrane"/>
    <property type="evidence" value="ECO:0007669"/>
    <property type="project" value="UniProtKB-SubCell"/>
</dbReference>
<dbReference type="KEGG" id="mpul:BLA55_00915"/>
<keyword evidence="7 8" id="KW-0066">ATP synthesis</keyword>
<comment type="function">
    <text evidence="8">F(1)F(0) ATP synthase produces ATP from ADP in the presence of a proton or sodium gradient. F-type ATPases consist of two structural domains, F(1) containing the extramembraneous catalytic core and F(0) containing the membrane proton channel, linked together by a central stalk and a peripheral stalk. During catalysis, ATP synthesis in the catalytic domain of F(1) is coupled via a rotary mechanism of the central stalk subunits to proton translocation.</text>
</comment>
<keyword evidence="6 8" id="KW-0139">CF(1)</keyword>
<dbReference type="PANTHER" id="PTHR11910">
    <property type="entry name" value="ATP SYNTHASE DELTA CHAIN"/>
    <property type="match status" value="1"/>
</dbReference>
<dbReference type="SUPFAM" id="SSF47928">
    <property type="entry name" value="N-terminal domain of the delta subunit of the F1F0-ATP synthase"/>
    <property type="match status" value="1"/>
</dbReference>
<evidence type="ECO:0000313" key="10">
    <source>
        <dbReference type="Proteomes" id="UP000184322"/>
    </source>
</evidence>
<proteinExistence type="inferred from homology"/>
<dbReference type="InterPro" id="IPR026015">
    <property type="entry name" value="ATP_synth_OSCP/delta_N_sf"/>
</dbReference>
<organism evidence="9 10">
    <name type="scientific">Mycoplasmopsis pullorum</name>
    <dbReference type="NCBI Taxonomy" id="48003"/>
    <lineage>
        <taxon>Bacteria</taxon>
        <taxon>Bacillati</taxon>
        <taxon>Mycoplasmatota</taxon>
        <taxon>Mycoplasmoidales</taxon>
        <taxon>Metamycoplasmataceae</taxon>
        <taxon>Mycoplasmopsis</taxon>
    </lineage>
</organism>
<keyword evidence="10" id="KW-1185">Reference proteome</keyword>
<dbReference type="PROSITE" id="PS00389">
    <property type="entry name" value="ATPASE_DELTA"/>
    <property type="match status" value="1"/>
</dbReference>
<gene>
    <name evidence="8" type="primary">atpH</name>
    <name evidence="9" type="ORF">BLA55_00915</name>
</gene>
<dbReference type="NCBIfam" id="TIGR01145">
    <property type="entry name" value="ATP_synt_delta"/>
    <property type="match status" value="1"/>
</dbReference>
<evidence type="ECO:0000256" key="1">
    <source>
        <dbReference type="ARBA" id="ARBA00004370"/>
    </source>
</evidence>
<evidence type="ECO:0000256" key="7">
    <source>
        <dbReference type="ARBA" id="ARBA00023310"/>
    </source>
</evidence>
<keyword evidence="2 8" id="KW-0813">Transport</keyword>
<evidence type="ECO:0000256" key="4">
    <source>
        <dbReference type="ARBA" id="ARBA00023065"/>
    </source>
</evidence>
<evidence type="ECO:0000256" key="3">
    <source>
        <dbReference type="ARBA" id="ARBA00022781"/>
    </source>
</evidence>
<evidence type="ECO:0000256" key="2">
    <source>
        <dbReference type="ARBA" id="ARBA00022448"/>
    </source>
</evidence>
<keyword evidence="3 8" id="KW-0375">Hydrogen ion transport</keyword>
<dbReference type="GO" id="GO:0046933">
    <property type="term" value="F:proton-transporting ATP synthase activity, rotational mechanism"/>
    <property type="evidence" value="ECO:0007669"/>
    <property type="project" value="UniProtKB-UniRule"/>
</dbReference>
<comment type="similarity">
    <text evidence="8">Belongs to the ATPase delta chain family.</text>
</comment>
<keyword evidence="4 8" id="KW-0406">Ion transport</keyword>
<dbReference type="InterPro" id="IPR020781">
    <property type="entry name" value="ATPase_OSCP/d_CS"/>
</dbReference>
<evidence type="ECO:0000256" key="8">
    <source>
        <dbReference type="HAMAP-Rule" id="MF_01416"/>
    </source>
</evidence>
<dbReference type="AlphaFoldDB" id="A0A1L4FRM0"/>
<dbReference type="InterPro" id="IPR000711">
    <property type="entry name" value="ATPase_OSCP/dsu"/>
</dbReference>
<dbReference type="Pfam" id="PF00213">
    <property type="entry name" value="OSCP"/>
    <property type="match status" value="1"/>
</dbReference>
<dbReference type="EMBL" id="CP017813">
    <property type="protein sequence ID" value="APJ38244.1"/>
    <property type="molecule type" value="Genomic_DNA"/>
</dbReference>
<dbReference type="GeneID" id="57134285"/>
<protein>
    <recommendedName>
        <fullName evidence="8">ATP synthase subunit delta</fullName>
    </recommendedName>
    <alternativeName>
        <fullName evidence="8">ATP synthase F(1) sector subunit delta</fullName>
    </alternativeName>
    <alternativeName>
        <fullName evidence="8">F-type ATPase subunit delta</fullName>
        <shortName evidence="8">F-ATPase subunit delta</shortName>
    </alternativeName>
</protein>
<dbReference type="Proteomes" id="UP000184322">
    <property type="component" value="Chromosome"/>
</dbReference>
<dbReference type="Gene3D" id="1.10.520.20">
    <property type="entry name" value="N-terminal domain of the delta subunit of the F1F0-ATP synthase"/>
    <property type="match status" value="1"/>
</dbReference>
<dbReference type="RefSeq" id="WP_073372248.1">
    <property type="nucleotide sequence ID" value="NZ_CP017813.1"/>
</dbReference>
<dbReference type="STRING" id="48003.BLA55_00915"/>
<evidence type="ECO:0000256" key="6">
    <source>
        <dbReference type="ARBA" id="ARBA00023196"/>
    </source>
</evidence>
<sequence>MYQKINPIGYAIALYEIAKESNKFEVFHNQIIECKNTIEQSSELKNMLQNMNIDVKEKFEIIDLIFPHFDIDLKNLIKIVLQKKEQFLLKRVFNLFLKMTSDVLNILFAKIITAYPLSDEQLKAIKNKLEKQYNKKIEIQTAIDPSLISGFEIHVNSEIISKNYNEELNKIKNFIINEKGGING</sequence>
<name>A0A1L4FRM0_9BACT</name>
<keyword evidence="5 8" id="KW-0472">Membrane</keyword>
<keyword evidence="8" id="KW-1003">Cell membrane</keyword>